<reference evidence="1" key="1">
    <citation type="journal article" date="2013" name="Environ. Microbiol.">
        <title>Microbiota from the distal guts of lean and obese adolescents exhibit partial functional redundancy besides clear differences in community structure.</title>
        <authorList>
            <person name="Ferrer M."/>
            <person name="Ruiz A."/>
            <person name="Lanza F."/>
            <person name="Haange S.B."/>
            <person name="Oberbach A."/>
            <person name="Till H."/>
            <person name="Bargiela R."/>
            <person name="Campoy C."/>
            <person name="Segura M.T."/>
            <person name="Richter M."/>
            <person name="von Bergen M."/>
            <person name="Seifert J."/>
            <person name="Suarez A."/>
        </authorList>
    </citation>
    <scope>NUCLEOTIDE SEQUENCE</scope>
</reference>
<name>K1TKR5_9ZZZZ</name>
<protein>
    <submittedName>
        <fullName evidence="1">Uncharacterized protein</fullName>
    </submittedName>
</protein>
<proteinExistence type="predicted"/>
<feature type="non-terminal residue" evidence="1">
    <location>
        <position position="1"/>
    </location>
</feature>
<comment type="caution">
    <text evidence="1">The sequence shown here is derived from an EMBL/GenBank/DDBJ whole genome shotgun (WGS) entry which is preliminary data.</text>
</comment>
<sequence length="42" mass="4985">KWWLFIVAIGIVVTFICGTKWPDALCKWIMNSNIKYRKNAKQ</sequence>
<dbReference type="EMBL" id="AJWZ01002670">
    <property type="protein sequence ID" value="EKC70328.1"/>
    <property type="molecule type" value="Genomic_DNA"/>
</dbReference>
<organism evidence="1">
    <name type="scientific">human gut metagenome</name>
    <dbReference type="NCBI Taxonomy" id="408170"/>
    <lineage>
        <taxon>unclassified sequences</taxon>
        <taxon>metagenomes</taxon>
        <taxon>organismal metagenomes</taxon>
    </lineage>
</organism>
<evidence type="ECO:0000313" key="1">
    <source>
        <dbReference type="EMBL" id="EKC70328.1"/>
    </source>
</evidence>
<accession>K1TKR5</accession>
<dbReference type="AlphaFoldDB" id="K1TKR5"/>
<gene>
    <name evidence="1" type="ORF">OBE_03949</name>
</gene>